<comment type="catalytic activity">
    <reaction evidence="1">
        <text>[protein]-peptidylproline (omega=180) = [protein]-peptidylproline (omega=0)</text>
        <dbReference type="Rhea" id="RHEA:16237"/>
        <dbReference type="Rhea" id="RHEA-COMP:10747"/>
        <dbReference type="Rhea" id="RHEA-COMP:10748"/>
        <dbReference type="ChEBI" id="CHEBI:83833"/>
        <dbReference type="ChEBI" id="CHEBI:83834"/>
        <dbReference type="EC" id="5.2.1.8"/>
    </reaction>
</comment>
<evidence type="ECO:0000256" key="3">
    <source>
        <dbReference type="ARBA" id="ARBA00023110"/>
    </source>
</evidence>
<dbReference type="PANTHER" id="PTHR11071:SF561">
    <property type="entry name" value="PEPTIDYL-PROLYL CIS-TRANS ISOMERASE D-RELATED"/>
    <property type="match status" value="1"/>
</dbReference>
<dbReference type="PROSITE" id="PS50072">
    <property type="entry name" value="CSA_PPIASE_2"/>
    <property type="match status" value="1"/>
</dbReference>
<evidence type="ECO:0000256" key="1">
    <source>
        <dbReference type="ARBA" id="ARBA00000971"/>
    </source>
</evidence>
<dbReference type="InterPro" id="IPR002130">
    <property type="entry name" value="Cyclophilin-type_PPIase_dom"/>
</dbReference>
<evidence type="ECO:0000256" key="2">
    <source>
        <dbReference type="ARBA" id="ARBA00013194"/>
    </source>
</evidence>
<dbReference type="InterPro" id="IPR029000">
    <property type="entry name" value="Cyclophilin-like_dom_sf"/>
</dbReference>
<dbReference type="InterPro" id="IPR020892">
    <property type="entry name" value="Cyclophilin-type_PPIase_CS"/>
</dbReference>
<accession>A0A0P1B5B5</accession>
<dbReference type="PANTHER" id="PTHR11071">
    <property type="entry name" value="PEPTIDYL-PROLYL CIS-TRANS ISOMERASE"/>
    <property type="match status" value="1"/>
</dbReference>
<dbReference type="EC" id="5.2.1.8" evidence="2"/>
<keyword evidence="3" id="KW-0697">Rotamase</keyword>
<protein>
    <recommendedName>
        <fullName evidence="2">peptidylprolyl isomerase</fullName>
        <ecNumber evidence="2">5.2.1.8</ecNumber>
    </recommendedName>
</protein>
<dbReference type="PROSITE" id="PS00170">
    <property type="entry name" value="CSA_PPIASE_1"/>
    <property type="match status" value="1"/>
</dbReference>
<dbReference type="STRING" id="4781.A0A0P1B5B5"/>
<proteinExistence type="predicted"/>
<dbReference type="OMA" id="TVYMDIS"/>
<dbReference type="GO" id="GO:0006457">
    <property type="term" value="P:protein folding"/>
    <property type="evidence" value="ECO:0007669"/>
    <property type="project" value="InterPro"/>
</dbReference>
<dbReference type="SUPFAM" id="SSF50891">
    <property type="entry name" value="Cyclophilin-like"/>
    <property type="match status" value="1"/>
</dbReference>
<evidence type="ECO:0000313" key="7">
    <source>
        <dbReference type="Proteomes" id="UP000054928"/>
    </source>
</evidence>
<dbReference type="GO" id="GO:0003755">
    <property type="term" value="F:peptidyl-prolyl cis-trans isomerase activity"/>
    <property type="evidence" value="ECO:0007669"/>
    <property type="project" value="UniProtKB-KW"/>
</dbReference>
<dbReference type="Gene3D" id="2.40.100.10">
    <property type="entry name" value="Cyclophilin-like"/>
    <property type="match status" value="1"/>
</dbReference>
<dbReference type="EMBL" id="CCYD01003042">
    <property type="protein sequence ID" value="CEG49388.1"/>
    <property type="molecule type" value="Genomic_DNA"/>
</dbReference>
<reference evidence="7" key="1">
    <citation type="submission" date="2014-09" db="EMBL/GenBank/DDBJ databases">
        <authorList>
            <person name="Sharma Rahul"/>
            <person name="Thines Marco"/>
        </authorList>
    </citation>
    <scope>NUCLEOTIDE SEQUENCE [LARGE SCALE GENOMIC DNA]</scope>
</reference>
<dbReference type="PRINTS" id="PR00153">
    <property type="entry name" value="CSAPPISMRASE"/>
</dbReference>
<name>A0A0P1B5B5_PLAHL</name>
<keyword evidence="4" id="KW-0413">Isomerase</keyword>
<dbReference type="Pfam" id="PF00160">
    <property type="entry name" value="Pro_isomerase"/>
    <property type="match status" value="1"/>
</dbReference>
<dbReference type="FunFam" id="2.40.100.10:FF:000025">
    <property type="entry name" value="Peptidyl-prolyl cis-trans isomerase CYP19-2"/>
    <property type="match status" value="1"/>
</dbReference>
<dbReference type="OrthoDB" id="72180at2759"/>
<evidence type="ECO:0000256" key="4">
    <source>
        <dbReference type="ARBA" id="ARBA00023235"/>
    </source>
</evidence>
<sequence>MANRKLVTPYHPLRLIDWCEGDNKVVTEPEDVKTAAAYKKRSLQKWEEVKKLRCEPILNDLERSLSMTTQTPSVSDRIKISFDPAAKSPTSFRQRSQQSWHKQHQELLEEAAQIGNSKSFVRERDSSSPESLAEKLLKKGYGLGFGKTQEDAAQTTNADWRLEGSIHGDRSEPALADTNLTHKDRLVSFYRKYNPDKLDTVDRTLEAYESREDILFQKLYERYVSVASLKDRKKKTISKATDPTVYMDISIAGLPVGRIIIRLLKDIVPLTSENFRCLCTGEKGGILTYKGSKFHRIIKDFVVQGGDFTTGNGTGGQSIYRGTSHGDLWGNFKDEGFLPHDDVGLLSMANAGKNTNGSQFFITTKADLKNLDGKHVIFGEVIEGLDVVDAMQNVKVSKDNKRPLSENEVEIVDCGEL</sequence>
<dbReference type="Proteomes" id="UP000054928">
    <property type="component" value="Unassembled WGS sequence"/>
</dbReference>
<dbReference type="AlphaFoldDB" id="A0A0P1B5B5"/>
<dbReference type="RefSeq" id="XP_024585757.1">
    <property type="nucleotide sequence ID" value="XM_024720572.1"/>
</dbReference>
<organism evidence="6 7">
    <name type="scientific">Plasmopara halstedii</name>
    <name type="common">Downy mildew of sunflower</name>
    <dbReference type="NCBI Taxonomy" id="4781"/>
    <lineage>
        <taxon>Eukaryota</taxon>
        <taxon>Sar</taxon>
        <taxon>Stramenopiles</taxon>
        <taxon>Oomycota</taxon>
        <taxon>Peronosporomycetes</taxon>
        <taxon>Peronosporales</taxon>
        <taxon>Peronosporaceae</taxon>
        <taxon>Plasmopara</taxon>
    </lineage>
</organism>
<keyword evidence="7" id="KW-1185">Reference proteome</keyword>
<feature type="domain" description="PPIase cyclophilin-type" evidence="5">
    <location>
        <begin position="246"/>
        <end position="416"/>
    </location>
</feature>
<evidence type="ECO:0000259" key="5">
    <source>
        <dbReference type="PROSITE" id="PS50072"/>
    </source>
</evidence>
<dbReference type="GeneID" id="36402208"/>
<dbReference type="GO" id="GO:0005737">
    <property type="term" value="C:cytoplasm"/>
    <property type="evidence" value="ECO:0007669"/>
    <property type="project" value="TreeGrafter"/>
</dbReference>
<evidence type="ECO:0000313" key="6">
    <source>
        <dbReference type="EMBL" id="CEG49388.1"/>
    </source>
</evidence>
<dbReference type="GO" id="GO:0016018">
    <property type="term" value="F:cyclosporin A binding"/>
    <property type="evidence" value="ECO:0007669"/>
    <property type="project" value="TreeGrafter"/>
</dbReference>